<dbReference type="eggNOG" id="ENOG502TMCI">
    <property type="taxonomic scope" value="Eukaryota"/>
</dbReference>
<dbReference type="PANTHER" id="PTHR46533">
    <property type="entry name" value="ZINC FINGER MYND DOMAIN-CONTAINING PROTEIN 12"/>
    <property type="match status" value="1"/>
</dbReference>
<dbReference type="Proteomes" id="UP000008983">
    <property type="component" value="Unassembled WGS sequence"/>
</dbReference>
<reference evidence="2 3" key="1">
    <citation type="submission" date="2011-07" db="EMBL/GenBank/DDBJ databases">
        <authorList>
            <person name="Coyne R."/>
            <person name="Brami D."/>
            <person name="Johnson J."/>
            <person name="Hostetler J."/>
            <person name="Hannick L."/>
            <person name="Clark T."/>
            <person name="Cassidy-Hanley D."/>
            <person name="Inman J."/>
        </authorList>
    </citation>
    <scope>NUCLEOTIDE SEQUENCE [LARGE SCALE GENOMIC DNA]</scope>
    <source>
        <strain evidence="2 3">G5</strain>
    </source>
</reference>
<protein>
    <submittedName>
        <fullName evidence="2">Zinc mynd domain protein 12</fullName>
    </submittedName>
</protein>
<dbReference type="InParanoid" id="G0R3Z8"/>
<gene>
    <name evidence="2" type="ORF">IMG5_188650</name>
</gene>
<name>G0R3Z8_ICHMU</name>
<dbReference type="AlphaFoldDB" id="G0R3Z8"/>
<sequence length="338" mass="40264">MAQNISYNGEKKDKKRQNLTTSKKELQESVEKAKALLIDTQIQEAIEEVNRAIMELKEDLGGESSVLLLPGYFILAESYIAEKQLKKAEDFLIAAYWNFSKYNKKLEKRDDNQGQDDNKKDIELIDEEEALSYRGTLHKTFSKLFLAQKDYNKALDELKNGVYISLQYKIQKKNVNQQIYMDCMKYGPEDYRTSINYFQMGNIFLQKKSIPEAEAFYGKTSEIWYKYFKIFFKQNNDQNDDDNTDNMVVKEACDILQTIQMHFEEMYQEEDRKKVFIPLIDTYRALALIFKYANDDERYRKHIQMALEECTRWEGEKKTQKKQEKLRKNLEEQIEYQD</sequence>
<dbReference type="OMA" id="YIIPITN"/>
<dbReference type="EMBL" id="GL984319">
    <property type="protein sequence ID" value="EGR27795.1"/>
    <property type="molecule type" value="Genomic_DNA"/>
</dbReference>
<keyword evidence="3" id="KW-1185">Reference proteome</keyword>
<feature type="region of interest" description="Disordered" evidence="1">
    <location>
        <begin position="1"/>
        <end position="24"/>
    </location>
</feature>
<dbReference type="InterPro" id="IPR011990">
    <property type="entry name" value="TPR-like_helical_dom_sf"/>
</dbReference>
<evidence type="ECO:0000313" key="3">
    <source>
        <dbReference type="Proteomes" id="UP000008983"/>
    </source>
</evidence>
<dbReference type="InterPro" id="IPR053248">
    <property type="entry name" value="Zinc_finger_MYND_domain"/>
</dbReference>
<organism evidence="2 3">
    <name type="scientific">Ichthyophthirius multifiliis</name>
    <name type="common">White spot disease agent</name>
    <name type="synonym">Ich</name>
    <dbReference type="NCBI Taxonomy" id="5932"/>
    <lineage>
        <taxon>Eukaryota</taxon>
        <taxon>Sar</taxon>
        <taxon>Alveolata</taxon>
        <taxon>Ciliophora</taxon>
        <taxon>Intramacronucleata</taxon>
        <taxon>Oligohymenophorea</taxon>
        <taxon>Hymenostomatida</taxon>
        <taxon>Ophryoglenina</taxon>
        <taxon>Ichthyophthirius</taxon>
    </lineage>
</organism>
<proteinExistence type="predicted"/>
<dbReference type="RefSeq" id="XP_004027140.1">
    <property type="nucleotide sequence ID" value="XM_004027091.1"/>
</dbReference>
<evidence type="ECO:0000313" key="2">
    <source>
        <dbReference type="EMBL" id="EGR27795.1"/>
    </source>
</evidence>
<accession>G0R3Z8</accession>
<dbReference type="SUPFAM" id="SSF48452">
    <property type="entry name" value="TPR-like"/>
    <property type="match status" value="1"/>
</dbReference>
<dbReference type="OrthoDB" id="674604at2759"/>
<dbReference type="PANTHER" id="PTHR46533:SF1">
    <property type="entry name" value="ZINC FINGER MYND DOMAIN-CONTAINING PROTEIN 12"/>
    <property type="match status" value="1"/>
</dbReference>
<dbReference type="GeneID" id="14903872"/>
<evidence type="ECO:0000256" key="1">
    <source>
        <dbReference type="SAM" id="MobiDB-lite"/>
    </source>
</evidence>